<reference evidence="1 2" key="1">
    <citation type="submission" date="2016-10" db="EMBL/GenBank/DDBJ databases">
        <authorList>
            <person name="de Groot N.N."/>
        </authorList>
    </citation>
    <scope>NUCLEOTIDE SEQUENCE [LARGE SCALE GENOMIC DNA]</scope>
    <source>
        <strain evidence="1 2">DSM 12130</strain>
    </source>
</reference>
<dbReference type="EMBL" id="FNJI01000037">
    <property type="protein sequence ID" value="SDP71234.1"/>
    <property type="molecule type" value="Genomic_DNA"/>
</dbReference>
<name>A0A1H0UYK7_9BACT</name>
<dbReference type="Gene3D" id="2.60.120.260">
    <property type="entry name" value="Galactose-binding domain-like"/>
    <property type="match status" value="1"/>
</dbReference>
<dbReference type="Proteomes" id="UP000199073">
    <property type="component" value="Unassembled WGS sequence"/>
</dbReference>
<evidence type="ECO:0000313" key="2">
    <source>
        <dbReference type="Proteomes" id="UP000199073"/>
    </source>
</evidence>
<evidence type="ECO:0008006" key="3">
    <source>
        <dbReference type="Google" id="ProtNLM"/>
    </source>
</evidence>
<protein>
    <recommendedName>
        <fullName evidence="3">Tetratricopeptide repeat-containing protein</fullName>
    </recommendedName>
</protein>
<keyword evidence="2" id="KW-1185">Reference proteome</keyword>
<proteinExistence type="predicted"/>
<accession>A0A1H0UYK7</accession>
<evidence type="ECO:0000313" key="1">
    <source>
        <dbReference type="EMBL" id="SDP71234.1"/>
    </source>
</evidence>
<dbReference type="SUPFAM" id="SSF49785">
    <property type="entry name" value="Galactose-binding domain-like"/>
    <property type="match status" value="1"/>
</dbReference>
<dbReference type="AlphaFoldDB" id="A0A1H0UYK7"/>
<dbReference type="InterPro" id="IPR008979">
    <property type="entry name" value="Galactose-bd-like_sf"/>
</dbReference>
<dbReference type="STRING" id="91360.SAMN05660330_03785"/>
<gene>
    <name evidence="1" type="ORF">SAMN05660330_03785</name>
</gene>
<sequence>MNAGSLIIKAVLVLVLATAGVVQFRFGIREQLSFSDTAEHTGPSQLTSPHALTGAAKKKHLFEADLDGALALLKKALAANTTYMPAWLSLVELYNDMGRRKLCLLALSRVHALTEGLNRYRWEKTVVAYQIGQTELLPRELHDIIFEIPGKTRNDALRLAFTMWKTADDLLANVGEDNLIHLFNYGVRTSRPDLALSFWQDMVNGGVDYRDGELLALIDMLLRENRVADAGGIWHSRFFPEEALYNGDFTQPLLKKGFGWRLNTSHDYEYRVEPVPQNGVAGIVHLRFKGWKNINFAHLYQIVPLSRGQHYTFAVDMKSRSLSTNERPFWEITGYKCDGAKTAVTDMAAPNSDDYESYSVDFTVPDECAAVMVRLRRKPSNHLDNKISGQLWLKNPAISRSYKDVLTGEP</sequence>
<organism evidence="1 2">
    <name type="scientific">Desulforhopalus singaporensis</name>
    <dbReference type="NCBI Taxonomy" id="91360"/>
    <lineage>
        <taxon>Bacteria</taxon>
        <taxon>Pseudomonadati</taxon>
        <taxon>Thermodesulfobacteriota</taxon>
        <taxon>Desulfobulbia</taxon>
        <taxon>Desulfobulbales</taxon>
        <taxon>Desulfocapsaceae</taxon>
        <taxon>Desulforhopalus</taxon>
    </lineage>
</organism>
<dbReference type="OrthoDB" id="5469253at2"/>
<dbReference type="RefSeq" id="WP_092225688.1">
    <property type="nucleotide sequence ID" value="NZ_FNJI01000037.1"/>
</dbReference>